<protein>
    <submittedName>
        <fullName evidence="2">Phenol hydroxylase subunit P4</fullName>
    </submittedName>
</protein>
<keyword evidence="1" id="KW-1185">Reference proteome</keyword>
<accession>A0A8B6X4B1</accession>
<reference evidence="2" key="1">
    <citation type="submission" date="2025-08" db="UniProtKB">
        <authorList>
            <consortium name="RefSeq"/>
        </authorList>
    </citation>
    <scope>IDENTIFICATION</scope>
</reference>
<dbReference type="Proteomes" id="UP000675920">
    <property type="component" value="Unplaced"/>
</dbReference>
<evidence type="ECO:0000313" key="2">
    <source>
        <dbReference type="RefSeq" id="WP_028311572.1"/>
    </source>
</evidence>
<sequence>MSYTTIEAFTPVEKDAPANFHGKQLLFVGWDRHLMFYAPMTLCVEPAMTFGALREQALPTLWGRHPDFARIDWSAVQWLASGEPIAPRDDATLAELGLGHKTLLRLRTPGLEGLAGAGY</sequence>
<dbReference type="Pfam" id="PF04663">
    <property type="entry name" value="Phenol_monoox"/>
    <property type="match status" value="1"/>
</dbReference>
<name>A0A8B6X4B1_9BURK</name>
<dbReference type="GO" id="GO:0018662">
    <property type="term" value="F:phenol 2-monooxygenase activity"/>
    <property type="evidence" value="ECO:0007669"/>
    <property type="project" value="InterPro"/>
</dbReference>
<dbReference type="Gene3D" id="3.10.20.560">
    <property type="entry name" value="Phenol hydroxylase"/>
    <property type="match status" value="1"/>
</dbReference>
<dbReference type="OrthoDB" id="5343663at2"/>
<proteinExistence type="predicted"/>
<dbReference type="RefSeq" id="WP_028311572.1">
    <property type="nucleotide sequence ID" value="NZ_AXWS01000013.1"/>
</dbReference>
<dbReference type="AlphaFoldDB" id="A0A8B6X4B1"/>
<organism evidence="1 2">
    <name type="scientific">Derxia gummosa DSM 723</name>
    <dbReference type="NCBI Taxonomy" id="1121388"/>
    <lineage>
        <taxon>Bacteria</taxon>
        <taxon>Pseudomonadati</taxon>
        <taxon>Pseudomonadota</taxon>
        <taxon>Betaproteobacteria</taxon>
        <taxon>Burkholderiales</taxon>
        <taxon>Alcaligenaceae</taxon>
        <taxon>Derxia</taxon>
    </lineage>
</organism>
<evidence type="ECO:0000313" key="1">
    <source>
        <dbReference type="Proteomes" id="UP000675920"/>
    </source>
</evidence>
<dbReference type="InterPro" id="IPR006756">
    <property type="entry name" value="Phenol_hydroxylase"/>
</dbReference>
<dbReference type="InterPro" id="IPR043010">
    <property type="entry name" value="Phenol_hydroxylase_sf"/>
</dbReference>